<dbReference type="SMART" id="SM00504">
    <property type="entry name" value="Ubox"/>
    <property type="match status" value="1"/>
</dbReference>
<evidence type="ECO:0000256" key="7">
    <source>
        <dbReference type="ARBA" id="ARBA00022771"/>
    </source>
</evidence>
<dbReference type="GO" id="GO:0061665">
    <property type="term" value="F:SUMO ligase activity"/>
    <property type="evidence" value="ECO:0007669"/>
    <property type="project" value="TreeGrafter"/>
</dbReference>
<evidence type="ECO:0000313" key="16">
    <source>
        <dbReference type="Proteomes" id="UP000001056"/>
    </source>
</evidence>
<keyword evidence="9" id="KW-0862">Zinc</keyword>
<dbReference type="GO" id="GO:0004842">
    <property type="term" value="F:ubiquitin-protein transferase activity"/>
    <property type="evidence" value="ECO:0007669"/>
    <property type="project" value="InterPro"/>
</dbReference>
<dbReference type="PROSITE" id="PS51044">
    <property type="entry name" value="ZF_SP_RING"/>
    <property type="match status" value="1"/>
</dbReference>
<feature type="region of interest" description="Disordered" evidence="13">
    <location>
        <begin position="327"/>
        <end position="372"/>
    </location>
</feature>
<evidence type="ECO:0000256" key="13">
    <source>
        <dbReference type="SAM" id="MobiDB-lite"/>
    </source>
</evidence>
<dbReference type="InterPro" id="IPR026846">
    <property type="entry name" value="Nse2(Mms21)"/>
</dbReference>
<dbReference type="Gene3D" id="3.30.40.10">
    <property type="entry name" value="Zinc/RING finger domain, C3HC4 (zinc finger)"/>
    <property type="match status" value="1"/>
</dbReference>
<dbReference type="GO" id="GO:0000724">
    <property type="term" value="P:double-strand break repair via homologous recombination"/>
    <property type="evidence" value="ECO:0007669"/>
    <property type="project" value="InterPro"/>
</dbReference>
<dbReference type="PANTHER" id="PTHR21330">
    <property type="entry name" value="E3 SUMO-PROTEIN LIGASE NSE2"/>
    <property type="match status" value="1"/>
</dbReference>
<dbReference type="GO" id="GO:0005634">
    <property type="term" value="C:nucleus"/>
    <property type="evidence" value="ECO:0007669"/>
    <property type="project" value="UniProtKB-SubCell"/>
</dbReference>
<dbReference type="RefSeq" id="XP_001227104.1">
    <property type="nucleotide sequence ID" value="XM_001227103.1"/>
</dbReference>
<dbReference type="GeneID" id="4394906"/>
<keyword evidence="5" id="KW-0808">Transferase</keyword>
<evidence type="ECO:0000256" key="10">
    <source>
        <dbReference type="ARBA" id="ARBA00023110"/>
    </source>
</evidence>
<evidence type="ECO:0000256" key="5">
    <source>
        <dbReference type="ARBA" id="ARBA00022679"/>
    </source>
</evidence>
<comment type="subcellular location">
    <subcellularLocation>
        <location evidence="1">Nucleus</location>
    </subcellularLocation>
</comment>
<evidence type="ECO:0000259" key="14">
    <source>
        <dbReference type="PROSITE" id="PS51044"/>
    </source>
</evidence>
<proteinExistence type="inferred from homology"/>
<keyword evidence="8" id="KW-0833">Ubl conjugation pathway</keyword>
<dbReference type="OrthoDB" id="26899at2759"/>
<dbReference type="VEuPathDB" id="FungiDB:CHGG_09177"/>
<evidence type="ECO:0000256" key="12">
    <source>
        <dbReference type="PROSITE-ProRule" id="PRU00452"/>
    </source>
</evidence>
<accession>Q2GS77</accession>
<dbReference type="EC" id="5.2.1.8" evidence="4"/>
<protein>
    <recommendedName>
        <fullName evidence="4">peptidylprolyl isomerase</fullName>
        <ecNumber evidence="4">5.2.1.8</ecNumber>
    </recommendedName>
</protein>
<dbReference type="UniPathway" id="UPA00886"/>
<dbReference type="GO" id="GO:0003755">
    <property type="term" value="F:peptidyl-prolyl cis-trans isomerase activity"/>
    <property type="evidence" value="ECO:0007669"/>
    <property type="project" value="UniProtKB-KW"/>
</dbReference>
<dbReference type="InParanoid" id="Q2GS77"/>
<name>Q2GS77_CHAGB</name>
<dbReference type="InterPro" id="IPR004181">
    <property type="entry name" value="Znf_MIZ"/>
</dbReference>
<organism evidence="15 16">
    <name type="scientific">Chaetomium globosum (strain ATCC 6205 / CBS 148.51 / DSM 1962 / NBRC 6347 / NRRL 1970)</name>
    <name type="common">Soil fungus</name>
    <dbReference type="NCBI Taxonomy" id="306901"/>
    <lineage>
        <taxon>Eukaryota</taxon>
        <taxon>Fungi</taxon>
        <taxon>Dikarya</taxon>
        <taxon>Ascomycota</taxon>
        <taxon>Pezizomycotina</taxon>
        <taxon>Sordariomycetes</taxon>
        <taxon>Sordariomycetidae</taxon>
        <taxon>Sordariales</taxon>
        <taxon>Chaetomiaceae</taxon>
        <taxon>Chaetomium</taxon>
    </lineage>
</organism>
<evidence type="ECO:0000256" key="8">
    <source>
        <dbReference type="ARBA" id="ARBA00022786"/>
    </source>
</evidence>
<dbReference type="Pfam" id="PF11789">
    <property type="entry name" value="zf-Nse"/>
    <property type="match status" value="1"/>
</dbReference>
<dbReference type="eggNOG" id="KOG2979">
    <property type="taxonomic scope" value="Eukaryota"/>
</dbReference>
<gene>
    <name evidence="15" type="ORF">CHGG_09177</name>
</gene>
<comment type="pathway">
    <text evidence="2">Protein modification; protein sumoylation.</text>
</comment>
<keyword evidence="10" id="KW-0413">Isomerase</keyword>
<dbReference type="AlphaFoldDB" id="Q2GS77"/>
<keyword evidence="7 12" id="KW-0863">Zinc-finger</keyword>
<feature type="compositionally biased region" description="Acidic residues" evidence="13">
    <location>
        <begin position="332"/>
        <end position="343"/>
    </location>
</feature>
<dbReference type="STRING" id="306901.Q2GS77"/>
<keyword evidence="6" id="KW-0479">Metal-binding</keyword>
<dbReference type="SUPFAM" id="SSF57850">
    <property type="entry name" value="RING/U-box"/>
    <property type="match status" value="1"/>
</dbReference>
<evidence type="ECO:0000256" key="9">
    <source>
        <dbReference type="ARBA" id="ARBA00022833"/>
    </source>
</evidence>
<evidence type="ECO:0000313" key="15">
    <source>
        <dbReference type="EMBL" id="EAQ85163.1"/>
    </source>
</evidence>
<dbReference type="OMA" id="TWFSHLE"/>
<dbReference type="CDD" id="cd16651">
    <property type="entry name" value="SPL-RING_NSE2"/>
    <property type="match status" value="1"/>
</dbReference>
<dbReference type="PANTHER" id="PTHR21330:SF1">
    <property type="entry name" value="E3 SUMO-PROTEIN LIGASE NSE2"/>
    <property type="match status" value="1"/>
</dbReference>
<dbReference type="GO" id="GO:0016925">
    <property type="term" value="P:protein sumoylation"/>
    <property type="evidence" value="ECO:0007669"/>
    <property type="project" value="UniProtKB-UniPathway"/>
</dbReference>
<reference evidence="16" key="1">
    <citation type="journal article" date="2015" name="Genome Announc.">
        <title>Draft genome sequence of the cellulolytic fungus Chaetomium globosum.</title>
        <authorList>
            <person name="Cuomo C.A."/>
            <person name="Untereiner W.A."/>
            <person name="Ma L.-J."/>
            <person name="Grabherr M."/>
            <person name="Birren B.W."/>
        </authorList>
    </citation>
    <scope>NUCLEOTIDE SEQUENCE [LARGE SCALE GENOMIC DNA]</scope>
    <source>
        <strain evidence="16">ATCC 6205 / CBS 148.51 / DSM 1962 / NBRC 6347 / NRRL 1970</strain>
    </source>
</reference>
<dbReference type="InterPro" id="IPR013083">
    <property type="entry name" value="Znf_RING/FYVE/PHD"/>
</dbReference>
<evidence type="ECO:0000256" key="1">
    <source>
        <dbReference type="ARBA" id="ARBA00004123"/>
    </source>
</evidence>
<feature type="domain" description="SP-RING-type" evidence="14">
    <location>
        <begin position="244"/>
        <end position="324"/>
    </location>
</feature>
<dbReference type="InterPro" id="IPR003613">
    <property type="entry name" value="Ubox_domain"/>
</dbReference>
<feature type="region of interest" description="Disordered" evidence="13">
    <location>
        <begin position="1"/>
        <end position="39"/>
    </location>
</feature>
<dbReference type="Proteomes" id="UP000001056">
    <property type="component" value="Unassembled WGS sequence"/>
</dbReference>
<comment type="similarity">
    <text evidence="3">Belongs to the NSE2 family.</text>
</comment>
<evidence type="ECO:0000256" key="11">
    <source>
        <dbReference type="ARBA" id="ARBA00023242"/>
    </source>
</evidence>
<keyword evidence="16" id="KW-1185">Reference proteome</keyword>
<evidence type="ECO:0000256" key="3">
    <source>
        <dbReference type="ARBA" id="ARBA00008212"/>
    </source>
</evidence>
<keyword evidence="10" id="KW-0697">Rotamase</keyword>
<evidence type="ECO:0000256" key="4">
    <source>
        <dbReference type="ARBA" id="ARBA00013194"/>
    </source>
</evidence>
<feature type="compositionally biased region" description="Pro residues" evidence="13">
    <location>
        <begin position="27"/>
        <end position="36"/>
    </location>
</feature>
<dbReference type="GO" id="GO:0016567">
    <property type="term" value="P:protein ubiquitination"/>
    <property type="evidence" value="ECO:0007669"/>
    <property type="project" value="InterPro"/>
</dbReference>
<sequence>MPRLLQRTRRPDAASSGQQPPDDAPLELPPYEPPSHPMDETFKRKLAALNGSRETDSARRQYEAHLSKSSTYLFESVGSINDILFARKRSLAHMIEKRRARGEEGTSDVHLTDSSEQALRWVIDCPRRTSRYHQADAGAAMIEDGGAASGDAEEEEDEGETAAEDVPPLAGVRELLEAARKAKMDEYDALSPHQRYATNNDYISFKKNWHDALHPEDQVPVPDPSTWFDEHGRPTKDAVADANEDDDLVVEREIIDLKCPLSLQIMKEPYSNHRCRHTFEKMAIMEFIQSNGGMAKCPVCSEDLRIKDLYLDEVVLRKVKRAAEAARRGVDDTSDIEPEDDDSSMIVGKSINIKKERGHTRRRMDEIDADDD</sequence>
<dbReference type="GO" id="GO:0030915">
    <property type="term" value="C:Smc5-Smc6 complex"/>
    <property type="evidence" value="ECO:0007669"/>
    <property type="project" value="InterPro"/>
</dbReference>
<dbReference type="GO" id="GO:0008270">
    <property type="term" value="F:zinc ion binding"/>
    <property type="evidence" value="ECO:0007669"/>
    <property type="project" value="UniProtKB-KW"/>
</dbReference>
<evidence type="ECO:0000256" key="6">
    <source>
        <dbReference type="ARBA" id="ARBA00022723"/>
    </source>
</evidence>
<dbReference type="EMBL" id="CH408034">
    <property type="protein sequence ID" value="EAQ85163.1"/>
    <property type="molecule type" value="Genomic_DNA"/>
</dbReference>
<evidence type="ECO:0000256" key="2">
    <source>
        <dbReference type="ARBA" id="ARBA00004718"/>
    </source>
</evidence>
<dbReference type="HOGENOM" id="CLU_028753_0_0_1"/>
<keyword evidence="11" id="KW-0539">Nucleus</keyword>